<evidence type="ECO:0000313" key="2">
    <source>
        <dbReference type="Proteomes" id="UP001560573"/>
    </source>
</evidence>
<dbReference type="Gene3D" id="2.40.50.100">
    <property type="match status" value="1"/>
</dbReference>
<dbReference type="RefSeq" id="WP_369331240.1">
    <property type="nucleotide sequence ID" value="NZ_JAULBC010000007.1"/>
</dbReference>
<accession>A0ABV3ZIW8</accession>
<dbReference type="SUPFAM" id="SSF51230">
    <property type="entry name" value="Single hybrid motif"/>
    <property type="match status" value="1"/>
</dbReference>
<gene>
    <name evidence="1" type="ORF">QTN47_20160</name>
</gene>
<organism evidence="1 2">
    <name type="scientific">Danxiaibacter flavus</name>
    <dbReference type="NCBI Taxonomy" id="3049108"/>
    <lineage>
        <taxon>Bacteria</taxon>
        <taxon>Pseudomonadati</taxon>
        <taxon>Bacteroidota</taxon>
        <taxon>Chitinophagia</taxon>
        <taxon>Chitinophagales</taxon>
        <taxon>Chitinophagaceae</taxon>
        <taxon>Danxiaibacter</taxon>
    </lineage>
</organism>
<dbReference type="Proteomes" id="UP001560573">
    <property type="component" value="Unassembled WGS sequence"/>
</dbReference>
<evidence type="ECO:0008006" key="3">
    <source>
        <dbReference type="Google" id="ProtNLM"/>
    </source>
</evidence>
<keyword evidence="2" id="KW-1185">Reference proteome</keyword>
<dbReference type="InterPro" id="IPR033753">
    <property type="entry name" value="GCV_H/Fam206"/>
</dbReference>
<comment type="caution">
    <text evidence="1">The sequence shown here is derived from an EMBL/GenBank/DDBJ whole genome shotgun (WGS) entry which is preliminary data.</text>
</comment>
<dbReference type="EMBL" id="JAULBC010000007">
    <property type="protein sequence ID" value="MEX6689832.1"/>
    <property type="molecule type" value="Genomic_DNA"/>
</dbReference>
<dbReference type="InterPro" id="IPR011053">
    <property type="entry name" value="Single_hybrid_motif"/>
</dbReference>
<dbReference type="Pfam" id="PF01597">
    <property type="entry name" value="GCV_H"/>
    <property type="match status" value="1"/>
</dbReference>
<reference evidence="1 2" key="1">
    <citation type="submission" date="2023-07" db="EMBL/GenBank/DDBJ databases">
        <authorList>
            <person name="Lian W.-H."/>
        </authorList>
    </citation>
    <scope>NUCLEOTIDE SEQUENCE [LARGE SCALE GENOMIC DNA]</scope>
    <source>
        <strain evidence="1 2">SYSU DXS3180</strain>
    </source>
</reference>
<sequence>MNFSNAVTGQHYFTQDHDWVEFKGAVADIGVSAFKLTGFKAIDKIEFANVSGFMQPGDLIASIYYKDYCIELRMPIAGKIAEINSLLLTEEASALLQSNGTCWIARIIPAQPYERKGLVLPEEYRMNGKSKYAKA</sequence>
<protein>
    <recommendedName>
        <fullName evidence="3">Glycine cleavage system protein H</fullName>
    </recommendedName>
</protein>
<evidence type="ECO:0000313" key="1">
    <source>
        <dbReference type="EMBL" id="MEX6689832.1"/>
    </source>
</evidence>
<proteinExistence type="predicted"/>
<name>A0ABV3ZIW8_9BACT</name>